<dbReference type="Proteomes" id="UP001647509">
    <property type="component" value="Unassembled WGS sequence"/>
</dbReference>
<protein>
    <submittedName>
        <fullName evidence="1">Class I SAM-dependent rRNA methyltransferase</fullName>
    </submittedName>
</protein>
<reference evidence="1" key="1">
    <citation type="submission" date="2021-05" db="EMBL/GenBank/DDBJ databases">
        <title>Draft genomes of bacteria isolated from model marine particles.</title>
        <authorList>
            <person name="Datta M.S."/>
            <person name="Schwartzman J.A."/>
            <person name="Enke T.N."/>
            <person name="Saavedra J."/>
            <person name="Cermak N."/>
            <person name="Cordero O.X."/>
        </authorList>
    </citation>
    <scope>NUCLEOTIDE SEQUENCE</scope>
    <source>
        <strain evidence="1">I2M19</strain>
    </source>
</reference>
<accession>A0ACC5UBS5</accession>
<sequence>MLFSENIKSKKQPKRLAVKMNAKGEQFVLQGHPWVFSNNIIKINDDAKSGDLAIIFGKSKNRVIGLGLYDGNSPIRIKMLHSGYEKAEINAQFFQNKIEVAFKKRKGLLKTNTNSYRLLFGENDGFPGLIADVYAKVLVVKIYSEIWLPYIESIIPSLQKISKTETVVIRLSRSLEQSKQHQLQNGEVVFGTLKNEVVRFVEHHVNFSANVIKGHKTGYFLDHRANRKQVGEWSKGKSVLDVFSYAGGFSVHALYNGAREVTSLDISKQALEIAVENGKLNAYKGKHKIIAGDAFEALETLIKDKVTFDVVVIDPPSFAKQASEISLAKKKYAQLARLGEKLTSKNGLLVLASCSSRVLADAFFEINSNVLDKTNRNYKVVLKTNHDTDHPIGFPEGAYLKCGYYRFLDKG</sequence>
<keyword evidence="1" id="KW-0489">Methyltransferase</keyword>
<comment type="caution">
    <text evidence="1">The sequence shown here is derived from an EMBL/GenBank/DDBJ whole genome shotgun (WGS) entry which is preliminary data.</text>
</comment>
<dbReference type="EMBL" id="JAHKPD010000018">
    <property type="protein sequence ID" value="MBU2951706.1"/>
    <property type="molecule type" value="Genomic_DNA"/>
</dbReference>
<keyword evidence="1" id="KW-0808">Transferase</keyword>
<evidence type="ECO:0000313" key="2">
    <source>
        <dbReference type="Proteomes" id="UP001647509"/>
    </source>
</evidence>
<name>A0ACC5UBS5_9FLAO</name>
<keyword evidence="2" id="KW-1185">Reference proteome</keyword>
<gene>
    <name evidence="1" type="ORF">KO493_13455</name>
</gene>
<organism evidence="1 2">
    <name type="scientific">Pseudotamlana agarivorans</name>
    <dbReference type="NCBI Taxonomy" id="481183"/>
    <lineage>
        <taxon>Bacteria</taxon>
        <taxon>Pseudomonadati</taxon>
        <taxon>Bacteroidota</taxon>
        <taxon>Flavobacteriia</taxon>
        <taxon>Flavobacteriales</taxon>
        <taxon>Flavobacteriaceae</taxon>
        <taxon>Pseudotamlana</taxon>
    </lineage>
</organism>
<proteinExistence type="predicted"/>
<evidence type="ECO:0000313" key="1">
    <source>
        <dbReference type="EMBL" id="MBU2951706.1"/>
    </source>
</evidence>